<dbReference type="EMBL" id="BK032525">
    <property type="protein sequence ID" value="DAF45906.1"/>
    <property type="molecule type" value="Genomic_DNA"/>
</dbReference>
<name>A0A8S5S5C2_9CAUD</name>
<evidence type="ECO:0000313" key="1">
    <source>
        <dbReference type="EMBL" id="DAF45906.1"/>
    </source>
</evidence>
<accession>A0A8S5S5C2</accession>
<reference evidence="1" key="1">
    <citation type="journal article" date="2021" name="Proc. Natl. Acad. Sci. U.S.A.">
        <title>A Catalog of Tens of Thousands of Viruses from Human Metagenomes Reveals Hidden Associations with Chronic Diseases.</title>
        <authorList>
            <person name="Tisza M.J."/>
            <person name="Buck C.B."/>
        </authorList>
    </citation>
    <scope>NUCLEOTIDE SEQUENCE</scope>
    <source>
        <strain evidence="1">CtYKD14</strain>
    </source>
</reference>
<organism evidence="1">
    <name type="scientific">Podoviridae sp. ctYKD14</name>
    <dbReference type="NCBI Taxonomy" id="2827740"/>
    <lineage>
        <taxon>Viruses</taxon>
        <taxon>Duplodnaviria</taxon>
        <taxon>Heunggongvirae</taxon>
        <taxon>Uroviricota</taxon>
        <taxon>Caudoviricetes</taxon>
    </lineage>
</organism>
<sequence>MTHASTTGSSQKLRLPIFLPVGTCPLATIWSKVRKLKPARAANSLRDMFLIMFSPL</sequence>
<proteinExistence type="predicted"/>
<protein>
    <submittedName>
        <fullName evidence="1">Uncharacterized protein</fullName>
    </submittedName>
</protein>